<dbReference type="EMBL" id="UXSR01001165">
    <property type="protein sequence ID" value="VDD77992.1"/>
    <property type="molecule type" value="Genomic_DNA"/>
</dbReference>
<accession>A0A0R3UAP6</accession>
<feature type="region of interest" description="Disordered" evidence="1">
    <location>
        <begin position="225"/>
        <end position="308"/>
    </location>
</feature>
<dbReference type="Proteomes" id="UP000267029">
    <property type="component" value="Unassembled WGS sequence"/>
</dbReference>
<name>A0A0R3UAP6_MESCO</name>
<evidence type="ECO:0000313" key="4">
    <source>
        <dbReference type="WBParaSite" id="MCU_012137-RA"/>
    </source>
</evidence>
<feature type="compositionally biased region" description="Polar residues" evidence="1">
    <location>
        <begin position="225"/>
        <end position="242"/>
    </location>
</feature>
<proteinExistence type="predicted"/>
<evidence type="ECO:0000313" key="2">
    <source>
        <dbReference type="EMBL" id="VDD77992.1"/>
    </source>
</evidence>
<feature type="compositionally biased region" description="Low complexity" evidence="1">
    <location>
        <begin position="1"/>
        <end position="13"/>
    </location>
</feature>
<protein>
    <submittedName>
        <fullName evidence="4">POU domain, class 6, transcription factor 2</fullName>
    </submittedName>
</protein>
<evidence type="ECO:0000256" key="1">
    <source>
        <dbReference type="SAM" id="MobiDB-lite"/>
    </source>
</evidence>
<feature type="region of interest" description="Disordered" evidence="1">
    <location>
        <begin position="1"/>
        <end position="24"/>
    </location>
</feature>
<keyword evidence="3" id="KW-1185">Reference proteome</keyword>
<gene>
    <name evidence="2" type="ORF">MCOS_LOCUS3995</name>
</gene>
<sequence>MFPVSASSSSNNAPNRPVCPKLDKSVPTQTHQIIVPISALGTILSELSGNNRTQVHVAVPSAGPPTLTTAVNQQIPTVTNPPISGCNVTQPIHPLPPVLPTPFPNVPASVLTDLEQGPPGLLATLLNPAASASNALLVNALENATTAALIAQLATAVSGAMSSIAHVLTNNTSADCVPSTLKEAVQLLATMTGLTTNLNNSVSQMMVAYTNSSMFVLKSVPQGEANSVDATTSPAASGQETSEGPLKSLLCKSPAEGDSEEENVPRSQSVKRQGKPCSEKRLLPPIKAPRRTLGNSVPAGRVNHQMKA</sequence>
<evidence type="ECO:0000313" key="3">
    <source>
        <dbReference type="Proteomes" id="UP000267029"/>
    </source>
</evidence>
<dbReference type="AlphaFoldDB" id="A0A0R3UAP6"/>
<reference evidence="2 3" key="1">
    <citation type="submission" date="2018-10" db="EMBL/GenBank/DDBJ databases">
        <authorList>
            <consortium name="Pathogen Informatics"/>
        </authorList>
    </citation>
    <scope>NUCLEOTIDE SEQUENCE [LARGE SCALE GENOMIC DNA]</scope>
</reference>
<organism evidence="4">
    <name type="scientific">Mesocestoides corti</name>
    <name type="common">Flatworm</name>
    <dbReference type="NCBI Taxonomy" id="53468"/>
    <lineage>
        <taxon>Eukaryota</taxon>
        <taxon>Metazoa</taxon>
        <taxon>Spiralia</taxon>
        <taxon>Lophotrochozoa</taxon>
        <taxon>Platyhelminthes</taxon>
        <taxon>Cestoda</taxon>
        <taxon>Eucestoda</taxon>
        <taxon>Cyclophyllidea</taxon>
        <taxon>Mesocestoididae</taxon>
        <taxon>Mesocestoides</taxon>
    </lineage>
</organism>
<dbReference type="STRING" id="53468.A0A0R3UAP6"/>
<reference evidence="4" key="2">
    <citation type="submission" date="2019-11" db="UniProtKB">
        <authorList>
            <consortium name="WormBaseParasite"/>
        </authorList>
    </citation>
    <scope>IDENTIFICATION</scope>
</reference>
<dbReference type="WBParaSite" id="MCU_012137-RA">
    <property type="protein sequence ID" value="MCU_012137-RA"/>
    <property type="gene ID" value="MCU_012137"/>
</dbReference>